<evidence type="ECO:0000256" key="2">
    <source>
        <dbReference type="ARBA" id="ARBA00006432"/>
    </source>
</evidence>
<dbReference type="PROSITE" id="PS00455">
    <property type="entry name" value="AMP_BINDING"/>
    <property type="match status" value="1"/>
</dbReference>
<comment type="similarity">
    <text evidence="2">Belongs to the ATP-dependent AMP-binding enzyme family.</text>
</comment>
<sequence length="526" mass="58662">MAARILSGGPMPLPDHPIMQDMIDSCKRHGDRVYLDDARTKKQSTFRQVLQNAGAISSTLRNLGQGPGKVVIILSDSTVEALTTNFGIWLSGAASSSINPNLPIEEILYFFKTCRCEIVFCGEEYLEKVEEVVSRLDWSTTIICPNRKDGVLDYYKCLEEGNSAEGIVLEGWWTGKDHALGVLFTSGTTGSPKGVLVRDEALTFNTHMKEFWTDSSILLLTTPMYWISNALVNIVTVCAGSKIVIANRMSLKEVMETITVYKPTEWFTGPSIIIDFCKEDDLDKYDFSSFKALSVGGSVLLPEHRKMITEKLTNKRHIVRSMYGSTEAGMVTFDRIIPDIDSPKLASIGKVAKGVEIKVVDTETGKIQPPNSIGEICVRSKGLIKKYINKEITEEELDKDGFWHLGDLGYYDDEGCLFYSSRVKDVMKYRGQQIAPAELESILQRHPDVLESCVVGKTCIEQGGDLPAAFVIKRPGSNLTEEELHNYIAENVIDEKKLRGGIFFIESLPKNPVGKVLRYELKKLLT</sequence>
<dbReference type="AlphaFoldDB" id="A0A9P0H6S3"/>
<comment type="subcellular location">
    <subcellularLocation>
        <location evidence="1">Peroxisome</location>
    </subcellularLocation>
</comment>
<dbReference type="GO" id="GO:0005777">
    <property type="term" value="C:peroxisome"/>
    <property type="evidence" value="ECO:0007669"/>
    <property type="project" value="UniProtKB-SubCell"/>
</dbReference>
<dbReference type="InterPro" id="IPR042099">
    <property type="entry name" value="ANL_N_sf"/>
</dbReference>
<reference evidence="7" key="1">
    <citation type="submission" date="2022-01" db="EMBL/GenBank/DDBJ databases">
        <authorList>
            <person name="King R."/>
        </authorList>
    </citation>
    <scope>NUCLEOTIDE SEQUENCE</scope>
</reference>
<dbReference type="EMBL" id="OV725079">
    <property type="protein sequence ID" value="CAH1396453.1"/>
    <property type="molecule type" value="Genomic_DNA"/>
</dbReference>
<dbReference type="PANTHER" id="PTHR24096">
    <property type="entry name" value="LONG-CHAIN-FATTY-ACID--COA LIGASE"/>
    <property type="match status" value="1"/>
</dbReference>
<evidence type="ECO:0000256" key="3">
    <source>
        <dbReference type="ARBA" id="ARBA00022598"/>
    </source>
</evidence>
<dbReference type="PANTHER" id="PTHR24096:SF149">
    <property type="entry name" value="AMP-BINDING DOMAIN-CONTAINING PROTEIN-RELATED"/>
    <property type="match status" value="1"/>
</dbReference>
<dbReference type="Pfam" id="PF00501">
    <property type="entry name" value="AMP-binding"/>
    <property type="match status" value="1"/>
</dbReference>
<dbReference type="InterPro" id="IPR020845">
    <property type="entry name" value="AMP-binding_CS"/>
</dbReference>
<name>A0A9P0H6S3_NEZVI</name>
<gene>
    <name evidence="7" type="ORF">NEZAVI_LOCUS6522</name>
</gene>
<keyword evidence="8" id="KW-1185">Reference proteome</keyword>
<proteinExistence type="inferred from homology"/>
<dbReference type="GO" id="GO:0016405">
    <property type="term" value="F:CoA-ligase activity"/>
    <property type="evidence" value="ECO:0007669"/>
    <property type="project" value="TreeGrafter"/>
</dbReference>
<dbReference type="Pfam" id="PF13193">
    <property type="entry name" value="AMP-binding_C"/>
    <property type="match status" value="1"/>
</dbReference>
<feature type="domain" description="AMP-dependent synthetase/ligase" evidence="5">
    <location>
        <begin position="25"/>
        <end position="387"/>
    </location>
</feature>
<evidence type="ECO:0000259" key="5">
    <source>
        <dbReference type="Pfam" id="PF00501"/>
    </source>
</evidence>
<dbReference type="Gene3D" id="3.40.50.12780">
    <property type="entry name" value="N-terminal domain of ligase-like"/>
    <property type="match status" value="1"/>
</dbReference>
<keyword evidence="3" id="KW-0436">Ligase</keyword>
<evidence type="ECO:0000313" key="7">
    <source>
        <dbReference type="EMBL" id="CAH1396453.1"/>
    </source>
</evidence>
<accession>A0A9P0H6S3</accession>
<keyword evidence="4" id="KW-0576">Peroxisome</keyword>
<evidence type="ECO:0000259" key="6">
    <source>
        <dbReference type="Pfam" id="PF13193"/>
    </source>
</evidence>
<evidence type="ECO:0000313" key="8">
    <source>
        <dbReference type="Proteomes" id="UP001152798"/>
    </source>
</evidence>
<dbReference type="InterPro" id="IPR025110">
    <property type="entry name" value="AMP-bd_C"/>
</dbReference>
<protein>
    <submittedName>
        <fullName evidence="7">Uncharacterized protein</fullName>
    </submittedName>
</protein>
<feature type="domain" description="AMP-binding enzyme C-terminal" evidence="6">
    <location>
        <begin position="438"/>
        <end position="515"/>
    </location>
</feature>
<dbReference type="FunFam" id="3.30.300.30:FF:000007">
    <property type="entry name" value="4-coumarate--CoA ligase 2"/>
    <property type="match status" value="1"/>
</dbReference>
<dbReference type="Gene3D" id="3.30.300.30">
    <property type="match status" value="1"/>
</dbReference>
<dbReference type="InterPro" id="IPR045851">
    <property type="entry name" value="AMP-bd_C_sf"/>
</dbReference>
<dbReference type="Proteomes" id="UP001152798">
    <property type="component" value="Chromosome 3"/>
</dbReference>
<dbReference type="OrthoDB" id="10253869at2759"/>
<evidence type="ECO:0000256" key="1">
    <source>
        <dbReference type="ARBA" id="ARBA00004275"/>
    </source>
</evidence>
<evidence type="ECO:0000256" key="4">
    <source>
        <dbReference type="ARBA" id="ARBA00023140"/>
    </source>
</evidence>
<dbReference type="InterPro" id="IPR000873">
    <property type="entry name" value="AMP-dep_synth/lig_dom"/>
</dbReference>
<organism evidence="7 8">
    <name type="scientific">Nezara viridula</name>
    <name type="common">Southern green stink bug</name>
    <name type="synonym">Cimex viridulus</name>
    <dbReference type="NCBI Taxonomy" id="85310"/>
    <lineage>
        <taxon>Eukaryota</taxon>
        <taxon>Metazoa</taxon>
        <taxon>Ecdysozoa</taxon>
        <taxon>Arthropoda</taxon>
        <taxon>Hexapoda</taxon>
        <taxon>Insecta</taxon>
        <taxon>Pterygota</taxon>
        <taxon>Neoptera</taxon>
        <taxon>Paraneoptera</taxon>
        <taxon>Hemiptera</taxon>
        <taxon>Heteroptera</taxon>
        <taxon>Panheteroptera</taxon>
        <taxon>Pentatomomorpha</taxon>
        <taxon>Pentatomoidea</taxon>
        <taxon>Pentatomidae</taxon>
        <taxon>Pentatominae</taxon>
        <taxon>Nezara</taxon>
    </lineage>
</organism>
<dbReference type="SUPFAM" id="SSF56801">
    <property type="entry name" value="Acetyl-CoA synthetase-like"/>
    <property type="match status" value="1"/>
</dbReference>